<name>A0A1B9C011_9PROT</name>
<dbReference type="EMBL" id="MASQ01000074">
    <property type="protein sequence ID" value="OCB03250.1"/>
    <property type="molecule type" value="Genomic_DNA"/>
</dbReference>
<proteinExistence type="predicted"/>
<accession>A0A1B9C011</accession>
<dbReference type="RefSeq" id="WP_065413028.1">
    <property type="nucleotide sequence ID" value="NZ_MASQ01000074.1"/>
</dbReference>
<organism evidence="1 2">
    <name type="scientific">Acidithiobacillus ferrivorans</name>
    <dbReference type="NCBI Taxonomy" id="160808"/>
    <lineage>
        <taxon>Bacteria</taxon>
        <taxon>Pseudomonadati</taxon>
        <taxon>Pseudomonadota</taxon>
        <taxon>Acidithiobacillia</taxon>
        <taxon>Acidithiobacillales</taxon>
        <taxon>Acidithiobacillaceae</taxon>
        <taxon>Acidithiobacillus</taxon>
    </lineage>
</organism>
<protein>
    <submittedName>
        <fullName evidence="1">Toxin</fullName>
    </submittedName>
</protein>
<evidence type="ECO:0000313" key="2">
    <source>
        <dbReference type="Proteomes" id="UP000093129"/>
    </source>
</evidence>
<comment type="caution">
    <text evidence="1">The sequence shown here is derived from an EMBL/GenBank/DDBJ whole genome shotgun (WGS) entry which is preliminary data.</text>
</comment>
<dbReference type="AlphaFoldDB" id="A0A1B9C011"/>
<evidence type="ECO:0000313" key="1">
    <source>
        <dbReference type="EMBL" id="OCB03250.1"/>
    </source>
</evidence>
<dbReference type="Proteomes" id="UP000093129">
    <property type="component" value="Unassembled WGS sequence"/>
</dbReference>
<reference evidence="1 2" key="1">
    <citation type="submission" date="2016-07" db="EMBL/GenBank/DDBJ databases">
        <title>Draft genome of a psychrotolerant acidophile Acidithiobacillus ferrivorans strain YL15.</title>
        <authorList>
            <person name="Peng T."/>
            <person name="Ma L."/>
            <person name="Nan M."/>
            <person name="An N."/>
            <person name="Wang M."/>
            <person name="Qiu G."/>
            <person name="Zeng W."/>
        </authorList>
    </citation>
    <scope>NUCLEOTIDE SEQUENCE [LARGE SCALE GENOMIC DNA]</scope>
    <source>
        <strain evidence="1 2">YL15</strain>
    </source>
</reference>
<sequence>MKPFRWSPEKNEAVKAERGISFESIVVSIEAGGLLDILVHPNQAKYPKQRVLVVACDNYVYLVPFVEEEDYFFLKTVIPNRKATRDYLNQGETDAEN</sequence>
<gene>
    <name evidence="1" type="ORF">BBC27_08935</name>
</gene>